<dbReference type="Gene3D" id="3.90.70.10">
    <property type="entry name" value="Cysteine proteinases"/>
    <property type="match status" value="1"/>
</dbReference>
<dbReference type="Proteomes" id="UP000034487">
    <property type="component" value="Unassembled WGS sequence"/>
</dbReference>
<evidence type="ECO:0000259" key="3">
    <source>
        <dbReference type="Pfam" id="PF13529"/>
    </source>
</evidence>
<keyword evidence="2" id="KW-0472">Membrane</keyword>
<accession>A0A0G1SLG6</accession>
<comment type="caution">
    <text evidence="4">The sequence shown here is derived from an EMBL/GenBank/DDBJ whole genome shotgun (WGS) entry which is preliminary data.</text>
</comment>
<feature type="transmembrane region" description="Helical" evidence="2">
    <location>
        <begin position="129"/>
        <end position="149"/>
    </location>
</feature>
<evidence type="ECO:0000313" key="5">
    <source>
        <dbReference type="Proteomes" id="UP000034487"/>
    </source>
</evidence>
<evidence type="ECO:0000313" key="4">
    <source>
        <dbReference type="EMBL" id="KKU42913.1"/>
    </source>
</evidence>
<dbReference type="InterPro" id="IPR039564">
    <property type="entry name" value="Peptidase_C39-like"/>
</dbReference>
<name>A0A0G1SLG6_9BACT</name>
<feature type="region of interest" description="Disordered" evidence="1">
    <location>
        <begin position="1"/>
        <end position="73"/>
    </location>
</feature>
<sequence>MAEEKEEFDNSVEPNPPEDQPVEPESDQQPPGPTLDERVQDAQNQYSQAKDFIGKGKEKLAARAEKKTGKGALRGVEKEGAEAAKAAKGKVATQAGEKVGQAAVQTGAKTAATVGTEVAVTAGAAEAGAVAGSVVPIVGTAIGAIVGWLAGKLLPKVLDFVKNNWTKPVYVVAGVILLLAIPFGLIGLKGADIKPSTAAQETQVTAVSAISGNASARNTLVFRTIDAERTRMGRFKNWVSQVYGNDAGKAGGATTRIKEVTSLLDTLEITGIAAEKKNIVAQIQDKLASFATDFPGLIGYAAVHGYPLTVPGVIEAAGGDCGAASILMVSLYYKQKPGDDVYDAPRRASRAQVCVSPNYLNEHSPFQDWTYATSRQAGFASVKKSLAAGNPVVLYVAPGGIYGPSKKGFGGKHIVVIVGYDPADQTFFINNPSPRKVDVATKTPNGRKMTESHLQQFLGDAVYNHSYIIRKAFL</sequence>
<evidence type="ECO:0000256" key="2">
    <source>
        <dbReference type="SAM" id="Phobius"/>
    </source>
</evidence>
<evidence type="ECO:0000256" key="1">
    <source>
        <dbReference type="SAM" id="MobiDB-lite"/>
    </source>
</evidence>
<feature type="compositionally biased region" description="Acidic residues" evidence="1">
    <location>
        <begin position="1"/>
        <end position="10"/>
    </location>
</feature>
<feature type="domain" description="Peptidase C39-like" evidence="3">
    <location>
        <begin position="321"/>
        <end position="432"/>
    </location>
</feature>
<dbReference type="AlphaFoldDB" id="A0A0G1SLG6"/>
<protein>
    <recommendedName>
        <fullName evidence="3">Peptidase C39-like domain-containing protein</fullName>
    </recommendedName>
</protein>
<feature type="transmembrane region" description="Helical" evidence="2">
    <location>
        <begin position="169"/>
        <end position="188"/>
    </location>
</feature>
<organism evidence="4 5">
    <name type="scientific">Berkelbacteria bacterium GW2011_GWA2_46_7</name>
    <dbReference type="NCBI Taxonomy" id="1618335"/>
    <lineage>
        <taxon>Bacteria</taxon>
        <taxon>Candidatus Berkelbacteria</taxon>
    </lineage>
</organism>
<dbReference type="Pfam" id="PF13529">
    <property type="entry name" value="Peptidase_C39_2"/>
    <property type="match status" value="1"/>
</dbReference>
<dbReference type="EMBL" id="LCMV01000043">
    <property type="protein sequence ID" value="KKU42913.1"/>
    <property type="molecule type" value="Genomic_DNA"/>
</dbReference>
<keyword evidence="2" id="KW-1133">Transmembrane helix</keyword>
<gene>
    <name evidence="4" type="ORF">UX60_C0043G0007</name>
</gene>
<proteinExistence type="predicted"/>
<feature type="compositionally biased region" description="Basic and acidic residues" evidence="1">
    <location>
        <begin position="52"/>
        <end position="68"/>
    </location>
</feature>
<keyword evidence="2" id="KW-0812">Transmembrane</keyword>
<reference evidence="4 5" key="1">
    <citation type="journal article" date="2015" name="Nature">
        <title>rRNA introns, odd ribosomes, and small enigmatic genomes across a large radiation of phyla.</title>
        <authorList>
            <person name="Brown C.T."/>
            <person name="Hug L.A."/>
            <person name="Thomas B.C."/>
            <person name="Sharon I."/>
            <person name="Castelle C.J."/>
            <person name="Singh A."/>
            <person name="Wilkins M.J."/>
            <person name="Williams K.H."/>
            <person name="Banfield J.F."/>
        </authorList>
    </citation>
    <scope>NUCLEOTIDE SEQUENCE [LARGE SCALE GENOMIC DNA]</scope>
</reference>